<dbReference type="EMBL" id="CAJMWY010002992">
    <property type="protein sequence ID" value="CAE6497595.1"/>
    <property type="molecule type" value="Genomic_DNA"/>
</dbReference>
<protein>
    <submittedName>
        <fullName evidence="2">Uncharacterized protein</fullName>
    </submittedName>
</protein>
<evidence type="ECO:0000313" key="3">
    <source>
        <dbReference type="Proteomes" id="UP000663861"/>
    </source>
</evidence>
<evidence type="ECO:0000256" key="1">
    <source>
        <dbReference type="SAM" id="MobiDB-lite"/>
    </source>
</evidence>
<proteinExistence type="predicted"/>
<dbReference type="Proteomes" id="UP000663861">
    <property type="component" value="Unassembled WGS sequence"/>
</dbReference>
<name>A0A8H3HCZ7_9AGAM</name>
<accession>A0A8H3HCZ7</accession>
<feature type="region of interest" description="Disordered" evidence="1">
    <location>
        <begin position="370"/>
        <end position="389"/>
    </location>
</feature>
<organism evidence="2 3">
    <name type="scientific">Rhizoctonia solani</name>
    <dbReference type="NCBI Taxonomy" id="456999"/>
    <lineage>
        <taxon>Eukaryota</taxon>
        <taxon>Fungi</taxon>
        <taxon>Dikarya</taxon>
        <taxon>Basidiomycota</taxon>
        <taxon>Agaricomycotina</taxon>
        <taxon>Agaricomycetes</taxon>
        <taxon>Cantharellales</taxon>
        <taxon>Ceratobasidiaceae</taxon>
        <taxon>Rhizoctonia</taxon>
    </lineage>
</organism>
<feature type="region of interest" description="Disordered" evidence="1">
    <location>
        <begin position="1"/>
        <end position="22"/>
    </location>
</feature>
<comment type="caution">
    <text evidence="2">The sequence shown here is derived from an EMBL/GenBank/DDBJ whole genome shotgun (WGS) entry which is preliminary data.</text>
</comment>
<feature type="compositionally biased region" description="Basic and acidic residues" evidence="1">
    <location>
        <begin position="456"/>
        <end position="472"/>
    </location>
</feature>
<gene>
    <name evidence="2" type="ORF">RDB_LOCUS118845</name>
</gene>
<dbReference type="AlphaFoldDB" id="A0A8H3HCZ7"/>
<feature type="region of interest" description="Disordered" evidence="1">
    <location>
        <begin position="427"/>
        <end position="472"/>
    </location>
</feature>
<evidence type="ECO:0000313" key="2">
    <source>
        <dbReference type="EMBL" id="CAE6497595.1"/>
    </source>
</evidence>
<reference evidence="2" key="1">
    <citation type="submission" date="2021-01" db="EMBL/GenBank/DDBJ databases">
        <authorList>
            <person name="Kaushik A."/>
        </authorList>
    </citation>
    <scope>NUCLEOTIDE SEQUENCE</scope>
    <source>
        <strain evidence="2">AG4-RS23</strain>
    </source>
</reference>
<sequence>MSWLKKKKHNPEDGDFPSVPKHYRENQGKKLLTKPIGLAPTLEWNGEVTVVWGIDVGPLATTVSFAYLLPGQNVEVHNVVYWPKVFSLRDSASTDKPLPEAKEKTYKMRETYESVGFVSHPAWSSEKAVNYVHVVGAANSPSAFQVRTELPFIEIANDRHKYVDLVEHLLRHALSIYGAVIKPGQPGWSRTSDVVVSLPSGISKSAEISIIDALNRMIQRVMPNVIGLTEAYYVPRPDLRLFEDDTWRNLDTNFQANWDLTAGDMVCGSYRVRQLPGGEIAFDTLQRSYLRSTPVTRKRDASTDEQEGARFANALHWVAEQKHVTQNEALDQPRQRSRQLLSYPLLYLGLRALHKPLDLELGGLPRNSRVTSSFHTERGSRPASTVESPTAFVSAPLPWTPRATLPATPITRNSYMYTGQAEVMELPEKMPGPSNTLSSLEDEATPPPTLPPAYIYDKDTKPDLPEKARIEQ</sequence>